<keyword evidence="4 7" id="KW-0324">Glycolysis</keyword>
<dbReference type="InterPro" id="IPR023096">
    <property type="entry name" value="G6P_Isomerase_C"/>
</dbReference>
<comment type="pathway">
    <text evidence="1 7 8">Carbohydrate degradation; glycolysis; D-glyceraldehyde 3-phosphate and glycerone phosphate from D-glucose: step 2/4.</text>
</comment>
<feature type="active site" evidence="7">
    <location>
        <position position="508"/>
    </location>
</feature>
<keyword evidence="5 7" id="KW-0413">Isomerase</keyword>
<dbReference type="InterPro" id="IPR046348">
    <property type="entry name" value="SIS_dom_sf"/>
</dbReference>
<protein>
    <recommendedName>
        <fullName evidence="7">Glucose-6-phosphate isomerase</fullName>
        <shortName evidence="7">GPI</shortName>
        <ecNumber evidence="7">5.3.1.9</ecNumber>
    </recommendedName>
    <alternativeName>
        <fullName evidence="7">Phosphoglucose isomerase</fullName>
        <shortName evidence="7">PGI</shortName>
    </alternativeName>
    <alternativeName>
        <fullName evidence="7">Phosphohexose isomerase</fullName>
        <shortName evidence="7">PHI</shortName>
    </alternativeName>
</protein>
<evidence type="ECO:0000256" key="6">
    <source>
        <dbReference type="ARBA" id="ARBA00029321"/>
    </source>
</evidence>
<keyword evidence="7" id="KW-0963">Cytoplasm</keyword>
<dbReference type="CDD" id="cd05016">
    <property type="entry name" value="SIS_PGI_2"/>
    <property type="match status" value="1"/>
</dbReference>
<dbReference type="PANTHER" id="PTHR11469">
    <property type="entry name" value="GLUCOSE-6-PHOSPHATE ISOMERASE"/>
    <property type="match status" value="1"/>
</dbReference>
<dbReference type="EMBL" id="BAAARW010000024">
    <property type="protein sequence ID" value="GAA2439276.1"/>
    <property type="molecule type" value="Genomic_DNA"/>
</dbReference>
<proteinExistence type="inferred from homology"/>
<evidence type="ECO:0000256" key="2">
    <source>
        <dbReference type="ARBA" id="ARBA00006604"/>
    </source>
</evidence>
<evidence type="ECO:0000256" key="5">
    <source>
        <dbReference type="ARBA" id="ARBA00023235"/>
    </source>
</evidence>
<organism evidence="9 10">
    <name type="scientific">Actinomadura vinacea</name>
    <dbReference type="NCBI Taxonomy" id="115336"/>
    <lineage>
        <taxon>Bacteria</taxon>
        <taxon>Bacillati</taxon>
        <taxon>Actinomycetota</taxon>
        <taxon>Actinomycetes</taxon>
        <taxon>Streptosporangiales</taxon>
        <taxon>Thermomonosporaceae</taxon>
        <taxon>Actinomadura</taxon>
    </lineage>
</organism>
<comment type="caution">
    <text evidence="9">The sequence shown here is derived from an EMBL/GenBank/DDBJ whole genome shotgun (WGS) entry which is preliminary data.</text>
</comment>
<gene>
    <name evidence="7 9" type="primary">pgi</name>
    <name evidence="9" type="ORF">GCM10010191_63260</name>
</gene>
<dbReference type="PROSITE" id="PS00174">
    <property type="entry name" value="P_GLUCOSE_ISOMERASE_2"/>
    <property type="match status" value="1"/>
</dbReference>
<dbReference type="PRINTS" id="PR00662">
    <property type="entry name" value="G6PISOMERASE"/>
</dbReference>
<dbReference type="InterPro" id="IPR018189">
    <property type="entry name" value="Phosphoglucose_isomerase_CS"/>
</dbReference>
<evidence type="ECO:0000256" key="1">
    <source>
        <dbReference type="ARBA" id="ARBA00004926"/>
    </source>
</evidence>
<reference evidence="9 10" key="1">
    <citation type="journal article" date="2019" name="Int. J. Syst. Evol. Microbiol.">
        <title>The Global Catalogue of Microorganisms (GCM) 10K type strain sequencing project: providing services to taxonomists for standard genome sequencing and annotation.</title>
        <authorList>
            <consortium name="The Broad Institute Genomics Platform"/>
            <consortium name="The Broad Institute Genome Sequencing Center for Infectious Disease"/>
            <person name="Wu L."/>
            <person name="Ma J."/>
        </authorList>
    </citation>
    <scope>NUCLEOTIDE SEQUENCE [LARGE SCALE GENOMIC DNA]</scope>
    <source>
        <strain evidence="9 10">JCM 3325</strain>
    </source>
</reference>
<evidence type="ECO:0000256" key="4">
    <source>
        <dbReference type="ARBA" id="ARBA00023152"/>
    </source>
</evidence>
<comment type="catalytic activity">
    <reaction evidence="6 7 8">
        <text>alpha-D-glucose 6-phosphate = beta-D-fructose 6-phosphate</text>
        <dbReference type="Rhea" id="RHEA:11816"/>
        <dbReference type="ChEBI" id="CHEBI:57634"/>
        <dbReference type="ChEBI" id="CHEBI:58225"/>
        <dbReference type="EC" id="5.3.1.9"/>
    </reaction>
</comment>
<dbReference type="Gene3D" id="3.40.50.10490">
    <property type="entry name" value="Glucose-6-phosphate isomerase like protein, domain 1"/>
    <property type="match status" value="2"/>
</dbReference>
<dbReference type="CDD" id="cd05015">
    <property type="entry name" value="SIS_PGI_1"/>
    <property type="match status" value="1"/>
</dbReference>
<dbReference type="HAMAP" id="MF_00473">
    <property type="entry name" value="G6P_isomerase"/>
    <property type="match status" value="1"/>
</dbReference>
<dbReference type="GO" id="GO:0016853">
    <property type="term" value="F:isomerase activity"/>
    <property type="evidence" value="ECO:0007669"/>
    <property type="project" value="UniProtKB-KW"/>
</dbReference>
<accession>A0ABN3JTL1</accession>
<dbReference type="NCBIfam" id="NF001211">
    <property type="entry name" value="PRK00179.1"/>
    <property type="match status" value="1"/>
</dbReference>
<comment type="similarity">
    <text evidence="2 7 8">Belongs to the GPI family.</text>
</comment>
<dbReference type="Proteomes" id="UP001501231">
    <property type="component" value="Unassembled WGS sequence"/>
</dbReference>
<keyword evidence="3 7" id="KW-0312">Gluconeogenesis</keyword>
<dbReference type="PROSITE" id="PS51463">
    <property type="entry name" value="P_GLUCOSE_ISOMERASE_3"/>
    <property type="match status" value="1"/>
</dbReference>
<feature type="active site" evidence="7">
    <location>
        <position position="384"/>
    </location>
</feature>
<dbReference type="EC" id="5.3.1.9" evidence="7"/>
<sequence>MADITESSEWTALAGHQAALAARHLRELFAEDPGRAERMTATAGDLHLDYSKHRVTGETLRLLVALAERAGLRERIAAMFSGEHINVSEDRAVLHTALRLPRDAGLRVDGQDVAADVHAVLDKMSGFADRVRSGEWTGFTGKPIRTVVNIGIGGSDLGPAMAYEALRDHARAGIACRFVSNVDPADITGTLAGLDPEQTLFIVASKTFGTLETLTNARAARAWLVERLGDEKAVSRHFVAVSTNAERVAAFGIDTDNMFGFWDWVGGRYSMDAAIGLSVMIAIGPEGFREMLAGFHTIDEHFRTAPFEANLPVLMALLGIWYTDFFGAQTRAVLPYSQRLSRFPAYLQQLTMESNGKSVRADGAPVVAQTGEIFWGEPGTNGQHAFYQLLHQGTRLVPADFIGFAEPFEDVQADGGGMHDLLIANMLAQTSALAFGKTAEEIAAEGTPAGLVPHKVMPGNRPTSTILAPKLTPSTLGQLVALYEHIVFVEGTIWGIDSFDQWGVELGKVMAQDLTPALTSAEPPDTAPDPSTAALVRTYRRMRGRTV</sequence>
<feature type="active site" description="Proton donor" evidence="7">
    <location>
        <position position="353"/>
    </location>
</feature>
<dbReference type="InterPro" id="IPR001672">
    <property type="entry name" value="G6P_Isomerase"/>
</dbReference>
<evidence type="ECO:0000313" key="10">
    <source>
        <dbReference type="Proteomes" id="UP001501231"/>
    </source>
</evidence>
<evidence type="ECO:0000256" key="8">
    <source>
        <dbReference type="RuleBase" id="RU000612"/>
    </source>
</evidence>
<keyword evidence="10" id="KW-1185">Reference proteome</keyword>
<dbReference type="PROSITE" id="PS00765">
    <property type="entry name" value="P_GLUCOSE_ISOMERASE_1"/>
    <property type="match status" value="1"/>
</dbReference>
<dbReference type="Gene3D" id="1.10.1390.10">
    <property type="match status" value="1"/>
</dbReference>
<comment type="function">
    <text evidence="7">Catalyzes the reversible isomerization of glucose-6-phosphate to fructose-6-phosphate.</text>
</comment>
<dbReference type="InterPro" id="IPR035476">
    <property type="entry name" value="SIS_PGI_1"/>
</dbReference>
<evidence type="ECO:0000313" key="9">
    <source>
        <dbReference type="EMBL" id="GAA2439276.1"/>
    </source>
</evidence>
<evidence type="ECO:0000256" key="3">
    <source>
        <dbReference type="ARBA" id="ARBA00022432"/>
    </source>
</evidence>
<dbReference type="SUPFAM" id="SSF53697">
    <property type="entry name" value="SIS domain"/>
    <property type="match status" value="1"/>
</dbReference>
<comment type="subcellular location">
    <subcellularLocation>
        <location evidence="7">Cytoplasm</location>
    </subcellularLocation>
</comment>
<dbReference type="InterPro" id="IPR035482">
    <property type="entry name" value="SIS_PGI_2"/>
</dbReference>
<dbReference type="PANTHER" id="PTHR11469:SF1">
    <property type="entry name" value="GLUCOSE-6-PHOSPHATE ISOMERASE"/>
    <property type="match status" value="1"/>
</dbReference>
<comment type="pathway">
    <text evidence="7">Carbohydrate biosynthesis; gluconeogenesis.</text>
</comment>
<dbReference type="Pfam" id="PF00342">
    <property type="entry name" value="PGI"/>
    <property type="match status" value="1"/>
</dbReference>
<evidence type="ECO:0000256" key="7">
    <source>
        <dbReference type="HAMAP-Rule" id="MF_00473"/>
    </source>
</evidence>
<name>A0ABN3JTL1_9ACTN</name>
<dbReference type="RefSeq" id="WP_344593918.1">
    <property type="nucleotide sequence ID" value="NZ_BAAARW010000024.1"/>
</dbReference>